<evidence type="ECO:0000313" key="2">
    <source>
        <dbReference type="Proteomes" id="UP000196255"/>
    </source>
</evidence>
<reference evidence="2" key="1">
    <citation type="submission" date="2017-04" db="EMBL/GenBank/DDBJ databases">
        <title>Function of individual gut microbiota members based on whole genome sequencing of pure cultures obtained from chicken caecum.</title>
        <authorList>
            <person name="Medvecky M."/>
            <person name="Cejkova D."/>
            <person name="Polansky O."/>
            <person name="Karasova D."/>
            <person name="Kubasova T."/>
            <person name="Cizek A."/>
            <person name="Rychlik I."/>
        </authorList>
    </citation>
    <scope>NUCLEOTIDE SEQUENCE [LARGE SCALE GENOMIC DNA]</scope>
    <source>
        <strain evidence="2">An84</strain>
    </source>
</reference>
<dbReference type="Proteomes" id="UP000196255">
    <property type="component" value="Unassembled WGS sequence"/>
</dbReference>
<protein>
    <recommendedName>
        <fullName evidence="3">HNH endonuclease</fullName>
    </recommendedName>
</protein>
<gene>
    <name evidence="1" type="ORF">B5G36_01745</name>
</gene>
<name>A0AB36MIY2_9LACO</name>
<dbReference type="AlphaFoldDB" id="A0AB36MIY2"/>
<comment type="caution">
    <text evidence="1">The sequence shown here is derived from an EMBL/GenBank/DDBJ whole genome shotgun (WGS) entry which is preliminary data.</text>
</comment>
<accession>A0AB36MIY2</accession>
<organism evidence="1 2">
    <name type="scientific">Ligilactobacillus salivarius</name>
    <dbReference type="NCBI Taxonomy" id="1624"/>
    <lineage>
        <taxon>Bacteria</taxon>
        <taxon>Bacillati</taxon>
        <taxon>Bacillota</taxon>
        <taxon>Bacilli</taxon>
        <taxon>Lactobacillales</taxon>
        <taxon>Lactobacillaceae</taxon>
        <taxon>Ligilactobacillus</taxon>
    </lineage>
</organism>
<proteinExistence type="predicted"/>
<evidence type="ECO:0000313" key="1">
    <source>
        <dbReference type="EMBL" id="OUN19262.1"/>
    </source>
</evidence>
<sequence>MVDYRYYIDTVNEYRRLTKNIKTKQATKLNGLSDHSIGRIPGARHDYSHLDKKGNPTLRISISVKNVINVIKNGELTEDNSKAEGYSLDGWKVVISKRKKTYGKVVTI</sequence>
<evidence type="ECO:0008006" key="3">
    <source>
        <dbReference type="Google" id="ProtNLM"/>
    </source>
</evidence>
<dbReference type="EMBL" id="NFHF01000003">
    <property type="protein sequence ID" value="OUN19262.1"/>
    <property type="molecule type" value="Genomic_DNA"/>
</dbReference>